<evidence type="ECO:0000313" key="2">
    <source>
        <dbReference type="EMBL" id="PKU70266.1"/>
    </source>
</evidence>
<name>A0A2I0W3M6_9ASPA</name>
<dbReference type="AlphaFoldDB" id="A0A2I0W3M6"/>
<keyword evidence="1" id="KW-0732">Signal</keyword>
<feature type="chain" id="PRO_5014184968" description="Secreted protein" evidence="1">
    <location>
        <begin position="18"/>
        <end position="72"/>
    </location>
</feature>
<evidence type="ECO:0008006" key="4">
    <source>
        <dbReference type="Google" id="ProtNLM"/>
    </source>
</evidence>
<protein>
    <recommendedName>
        <fullName evidence="4">Secreted protein</fullName>
    </recommendedName>
</protein>
<accession>A0A2I0W3M6</accession>
<evidence type="ECO:0000256" key="1">
    <source>
        <dbReference type="SAM" id="SignalP"/>
    </source>
</evidence>
<dbReference type="EMBL" id="KZ502940">
    <property type="protein sequence ID" value="PKU70266.1"/>
    <property type="molecule type" value="Genomic_DNA"/>
</dbReference>
<dbReference type="Proteomes" id="UP000233837">
    <property type="component" value="Unassembled WGS sequence"/>
</dbReference>
<proteinExistence type="predicted"/>
<organism evidence="2 3">
    <name type="scientific">Dendrobium catenatum</name>
    <dbReference type="NCBI Taxonomy" id="906689"/>
    <lineage>
        <taxon>Eukaryota</taxon>
        <taxon>Viridiplantae</taxon>
        <taxon>Streptophyta</taxon>
        <taxon>Embryophyta</taxon>
        <taxon>Tracheophyta</taxon>
        <taxon>Spermatophyta</taxon>
        <taxon>Magnoliopsida</taxon>
        <taxon>Liliopsida</taxon>
        <taxon>Asparagales</taxon>
        <taxon>Orchidaceae</taxon>
        <taxon>Epidendroideae</taxon>
        <taxon>Malaxideae</taxon>
        <taxon>Dendrobiinae</taxon>
        <taxon>Dendrobium</taxon>
    </lineage>
</organism>
<keyword evidence="3" id="KW-1185">Reference proteome</keyword>
<gene>
    <name evidence="2" type="ORF">MA16_Dca019244</name>
</gene>
<reference evidence="2 3" key="2">
    <citation type="journal article" date="2017" name="Nature">
        <title>The Apostasia genome and the evolution of orchids.</title>
        <authorList>
            <person name="Zhang G.Q."/>
            <person name="Liu K.W."/>
            <person name="Li Z."/>
            <person name="Lohaus R."/>
            <person name="Hsiao Y.Y."/>
            <person name="Niu S.C."/>
            <person name="Wang J.Y."/>
            <person name="Lin Y.C."/>
            <person name="Xu Q."/>
            <person name="Chen L.J."/>
            <person name="Yoshida K."/>
            <person name="Fujiwara S."/>
            <person name="Wang Z.W."/>
            <person name="Zhang Y.Q."/>
            <person name="Mitsuda N."/>
            <person name="Wang M."/>
            <person name="Liu G.H."/>
            <person name="Pecoraro L."/>
            <person name="Huang H.X."/>
            <person name="Xiao X.J."/>
            <person name="Lin M."/>
            <person name="Wu X.Y."/>
            <person name="Wu W.L."/>
            <person name="Chen Y.Y."/>
            <person name="Chang S.B."/>
            <person name="Sakamoto S."/>
            <person name="Ohme-Takagi M."/>
            <person name="Yagi M."/>
            <person name="Zeng S.J."/>
            <person name="Shen C.Y."/>
            <person name="Yeh C.M."/>
            <person name="Luo Y.B."/>
            <person name="Tsai W.C."/>
            <person name="Van de Peer Y."/>
            <person name="Liu Z.J."/>
        </authorList>
    </citation>
    <scope>NUCLEOTIDE SEQUENCE [LARGE SCALE GENOMIC DNA]</scope>
    <source>
        <tissue evidence="2">The whole plant</tissue>
    </source>
</reference>
<evidence type="ECO:0000313" key="3">
    <source>
        <dbReference type="Proteomes" id="UP000233837"/>
    </source>
</evidence>
<feature type="signal peptide" evidence="1">
    <location>
        <begin position="1"/>
        <end position="17"/>
    </location>
</feature>
<reference evidence="2 3" key="1">
    <citation type="journal article" date="2016" name="Sci. Rep.">
        <title>The Dendrobium catenatum Lindl. genome sequence provides insights into polysaccharide synthase, floral development and adaptive evolution.</title>
        <authorList>
            <person name="Zhang G.Q."/>
            <person name="Xu Q."/>
            <person name="Bian C."/>
            <person name="Tsai W.C."/>
            <person name="Yeh C.M."/>
            <person name="Liu K.W."/>
            <person name="Yoshida K."/>
            <person name="Zhang L.S."/>
            <person name="Chang S.B."/>
            <person name="Chen F."/>
            <person name="Shi Y."/>
            <person name="Su Y.Y."/>
            <person name="Zhang Y.Q."/>
            <person name="Chen L.J."/>
            <person name="Yin Y."/>
            <person name="Lin M."/>
            <person name="Huang H."/>
            <person name="Deng H."/>
            <person name="Wang Z.W."/>
            <person name="Zhu S.L."/>
            <person name="Zhao X."/>
            <person name="Deng C."/>
            <person name="Niu S.C."/>
            <person name="Huang J."/>
            <person name="Wang M."/>
            <person name="Liu G.H."/>
            <person name="Yang H.J."/>
            <person name="Xiao X.J."/>
            <person name="Hsiao Y.Y."/>
            <person name="Wu W.L."/>
            <person name="Chen Y.Y."/>
            <person name="Mitsuda N."/>
            <person name="Ohme-Takagi M."/>
            <person name="Luo Y.B."/>
            <person name="Van de Peer Y."/>
            <person name="Liu Z.J."/>
        </authorList>
    </citation>
    <scope>NUCLEOTIDE SEQUENCE [LARGE SCALE GENOMIC DNA]</scope>
    <source>
        <tissue evidence="2">The whole plant</tissue>
    </source>
</reference>
<sequence>MLRRAWIGPTHLVASAALSSLLPCYEKRVYVIFWYAASAENRVFKDFEFEKHYTCTTLCGKSSRLTKAGGIE</sequence>